<proteinExistence type="predicted"/>
<dbReference type="NCBIfam" id="TIGR00724">
    <property type="entry name" value="urea_amlyse_rel"/>
    <property type="match status" value="1"/>
</dbReference>
<organism evidence="5 6">
    <name type="scientific">Paenisporosarcina antarctica</name>
    <dbReference type="NCBI Taxonomy" id="417367"/>
    <lineage>
        <taxon>Bacteria</taxon>
        <taxon>Bacillati</taxon>
        <taxon>Bacillota</taxon>
        <taxon>Bacilli</taxon>
        <taxon>Bacillales</taxon>
        <taxon>Caryophanaceae</taxon>
        <taxon>Paenisporosarcina</taxon>
    </lineage>
</organism>
<accession>A0A4P7A345</accession>
<dbReference type="PANTHER" id="PTHR43309">
    <property type="entry name" value="5-OXOPROLINASE SUBUNIT C"/>
    <property type="match status" value="1"/>
</dbReference>
<evidence type="ECO:0000256" key="1">
    <source>
        <dbReference type="ARBA" id="ARBA00022741"/>
    </source>
</evidence>
<dbReference type="InterPro" id="IPR052708">
    <property type="entry name" value="PxpC"/>
</dbReference>
<evidence type="ECO:0000256" key="2">
    <source>
        <dbReference type="ARBA" id="ARBA00022801"/>
    </source>
</evidence>
<evidence type="ECO:0000313" key="6">
    <source>
        <dbReference type="Proteomes" id="UP000294292"/>
    </source>
</evidence>
<dbReference type="SUPFAM" id="SSF50891">
    <property type="entry name" value="Cyclophilin-like"/>
    <property type="match status" value="1"/>
</dbReference>
<dbReference type="SMART" id="SM00797">
    <property type="entry name" value="AHS2"/>
    <property type="match status" value="1"/>
</dbReference>
<dbReference type="GO" id="GO:0005524">
    <property type="term" value="F:ATP binding"/>
    <property type="evidence" value="ECO:0007669"/>
    <property type="project" value="UniProtKB-KW"/>
</dbReference>
<keyword evidence="5" id="KW-0808">Transferase</keyword>
<reference evidence="5 6" key="1">
    <citation type="submission" date="2019-03" db="EMBL/GenBank/DDBJ databases">
        <title>Complete genome sequence of Paenisporosarcina antarctica CGMCC 1.6503T.</title>
        <authorList>
            <person name="Rong J.-C."/>
            <person name="Chi N.-Y."/>
            <person name="Zhang Q.-F."/>
        </authorList>
    </citation>
    <scope>NUCLEOTIDE SEQUENCE [LARGE SCALE GENOMIC DNA]</scope>
    <source>
        <strain evidence="5 6">CGMCC 1.6503</strain>
    </source>
</reference>
<keyword evidence="1" id="KW-0547">Nucleotide-binding</keyword>
<evidence type="ECO:0000313" key="5">
    <source>
        <dbReference type="EMBL" id="QBP42396.1"/>
    </source>
</evidence>
<dbReference type="PANTHER" id="PTHR43309:SF5">
    <property type="entry name" value="5-OXOPROLINASE SUBUNIT C"/>
    <property type="match status" value="1"/>
</dbReference>
<dbReference type="OrthoDB" id="9782422at2"/>
<protein>
    <submittedName>
        <fullName evidence="5">Biotin-dependent carboxyltransferase family protein</fullName>
    </submittedName>
</protein>
<dbReference type="RefSeq" id="WP_134210946.1">
    <property type="nucleotide sequence ID" value="NZ_CP038015.1"/>
</dbReference>
<dbReference type="AlphaFoldDB" id="A0A4P7A345"/>
<keyword evidence="2" id="KW-0378">Hydrolase</keyword>
<feature type="domain" description="Carboxyltransferase" evidence="4">
    <location>
        <begin position="23"/>
        <end position="320"/>
    </location>
</feature>
<dbReference type="Pfam" id="PF02626">
    <property type="entry name" value="CT_A_B"/>
    <property type="match status" value="1"/>
</dbReference>
<evidence type="ECO:0000256" key="3">
    <source>
        <dbReference type="ARBA" id="ARBA00022840"/>
    </source>
</evidence>
<dbReference type="GO" id="GO:0016787">
    <property type="term" value="F:hydrolase activity"/>
    <property type="evidence" value="ECO:0007669"/>
    <property type="project" value="UniProtKB-KW"/>
</dbReference>
<dbReference type="Proteomes" id="UP000294292">
    <property type="component" value="Chromosome"/>
</dbReference>
<gene>
    <name evidence="5" type="ORF">E2636_15085</name>
</gene>
<dbReference type="EMBL" id="CP038015">
    <property type="protein sequence ID" value="QBP42396.1"/>
    <property type="molecule type" value="Genomic_DNA"/>
</dbReference>
<keyword evidence="6" id="KW-1185">Reference proteome</keyword>
<dbReference type="InterPro" id="IPR029000">
    <property type="entry name" value="Cyclophilin-like_dom_sf"/>
</dbReference>
<dbReference type="Gene3D" id="2.40.100.10">
    <property type="entry name" value="Cyclophilin-like"/>
    <property type="match status" value="1"/>
</dbReference>
<name>A0A4P7A345_9BACL</name>
<dbReference type="InterPro" id="IPR003778">
    <property type="entry name" value="CT_A_B"/>
</dbReference>
<evidence type="ECO:0000259" key="4">
    <source>
        <dbReference type="SMART" id="SM00797"/>
    </source>
</evidence>
<dbReference type="KEGG" id="panc:E2636_15085"/>
<sequence>MLQFDKDGLQTTVQDLGRRGFQKYGVIASGVMDPYAHRLANILVGNQETEPTIEITLLGSHKTFHADCLFALTGADLSPAIDGIPIKMWRPIFAKKGCKLSFGKPVTGCRTYLAVAGGIAVSEVMGSGSTYLRAGIGGFNGRSLKKGDVIPIGEASELIKGCMESLSKRANKSSFIQVDWTLMAQAIPIYKSEATVRVMDGRQEHLFDGKSRDAFLNQAFQISSDSDRMGYRLKGPELTLIEPKELISEAVSFGSIQVPPDGQPIILMADRQTTGGYPKIGQVATIDLPKVSQLKPGEYIRFEKISLEEAQQALIEERILIAKLTQSIALKLKECK</sequence>
<dbReference type="GO" id="GO:0016740">
    <property type="term" value="F:transferase activity"/>
    <property type="evidence" value="ECO:0007669"/>
    <property type="project" value="UniProtKB-KW"/>
</dbReference>
<keyword evidence="3" id="KW-0067">ATP-binding</keyword>